<keyword evidence="2" id="KW-1185">Reference proteome</keyword>
<dbReference type="RefSeq" id="WP_377801754.1">
    <property type="nucleotide sequence ID" value="NZ_JBHSLW010000097.1"/>
</dbReference>
<proteinExistence type="predicted"/>
<dbReference type="EMBL" id="JBHSLW010000097">
    <property type="protein sequence ID" value="MFC5423684.1"/>
    <property type="molecule type" value="Genomic_DNA"/>
</dbReference>
<accession>A0ABW0IZG2</accession>
<gene>
    <name evidence="1" type="ORF">ACFPOB_29560</name>
</gene>
<organism evidence="1 2">
    <name type="scientific">Bosea eneae</name>
    <dbReference type="NCBI Taxonomy" id="151454"/>
    <lineage>
        <taxon>Bacteria</taxon>
        <taxon>Pseudomonadati</taxon>
        <taxon>Pseudomonadota</taxon>
        <taxon>Alphaproteobacteria</taxon>
        <taxon>Hyphomicrobiales</taxon>
        <taxon>Boseaceae</taxon>
        <taxon>Bosea</taxon>
    </lineage>
</organism>
<dbReference type="Proteomes" id="UP001596053">
    <property type="component" value="Unassembled WGS sequence"/>
</dbReference>
<comment type="caution">
    <text evidence="1">The sequence shown here is derived from an EMBL/GenBank/DDBJ whole genome shotgun (WGS) entry which is preliminary data.</text>
</comment>
<protein>
    <submittedName>
        <fullName evidence="1">Uncharacterized protein</fullName>
    </submittedName>
</protein>
<evidence type="ECO:0000313" key="2">
    <source>
        <dbReference type="Proteomes" id="UP001596053"/>
    </source>
</evidence>
<name>A0ABW0IZG2_9HYPH</name>
<reference evidence="2" key="1">
    <citation type="journal article" date="2019" name="Int. J. Syst. Evol. Microbiol.">
        <title>The Global Catalogue of Microorganisms (GCM) 10K type strain sequencing project: providing services to taxonomists for standard genome sequencing and annotation.</title>
        <authorList>
            <consortium name="The Broad Institute Genomics Platform"/>
            <consortium name="The Broad Institute Genome Sequencing Center for Infectious Disease"/>
            <person name="Wu L."/>
            <person name="Ma J."/>
        </authorList>
    </citation>
    <scope>NUCLEOTIDE SEQUENCE [LARGE SCALE GENOMIC DNA]</scope>
    <source>
        <strain evidence="2">NCAIM B.01391</strain>
    </source>
</reference>
<sequence>MDRTVFIVAGLLLLAAFSIWLAFRASPATCSDAKWSIPKLLQCSPSSPEGR</sequence>
<evidence type="ECO:0000313" key="1">
    <source>
        <dbReference type="EMBL" id="MFC5423684.1"/>
    </source>
</evidence>